<dbReference type="PANTHER" id="PTHR30238:SF4">
    <property type="entry name" value="SLL1022 PROTEIN"/>
    <property type="match status" value="1"/>
</dbReference>
<organism evidence="7 8">
    <name type="scientific">Pigmentiphaga aceris</name>
    <dbReference type="NCBI Taxonomy" id="1940612"/>
    <lineage>
        <taxon>Bacteria</taxon>
        <taxon>Pseudomonadati</taxon>
        <taxon>Pseudomonadota</taxon>
        <taxon>Betaproteobacteria</taxon>
        <taxon>Burkholderiales</taxon>
        <taxon>Alcaligenaceae</taxon>
        <taxon>Pigmentiphaga</taxon>
    </lineage>
</organism>
<feature type="transmembrane region" description="Helical" evidence="6">
    <location>
        <begin position="171"/>
        <end position="190"/>
    </location>
</feature>
<name>A0A5C0AWI6_9BURK</name>
<dbReference type="PANTHER" id="PTHR30238">
    <property type="entry name" value="MEMBRANE BOUND PREDICTED REDOX MODULATOR"/>
    <property type="match status" value="1"/>
</dbReference>
<evidence type="ECO:0000256" key="4">
    <source>
        <dbReference type="ARBA" id="ARBA00022989"/>
    </source>
</evidence>
<evidence type="ECO:0000256" key="1">
    <source>
        <dbReference type="ARBA" id="ARBA00004141"/>
    </source>
</evidence>
<feature type="transmembrane region" description="Helical" evidence="6">
    <location>
        <begin position="53"/>
        <end position="74"/>
    </location>
</feature>
<sequence>MEWMSALAAEVFTTQFFFALMAIVMIDIVLAGDNAIVIALAARNLPPDLQKKAVLWGTVGAIVVRTLMTIVVVWLLKIPGLLLVGGLALLWIAYRLLTSDDDGHGDHGGQASFAAAIKTIVIADAVMGVDNVLAVAGAANGSFLLVVLGLLISVPVMVWGSRLVLKLMERYSFIIYIGSAVLVVTAAKMVLSEQLLKGWITDNSWIVWLVYPVALIGVLGSAWLVRKSTEARKTKTTGEAVLVK</sequence>
<protein>
    <submittedName>
        <fullName evidence="7">TerC family protein</fullName>
    </submittedName>
</protein>
<feature type="transmembrane region" description="Helical" evidence="6">
    <location>
        <begin position="80"/>
        <end position="97"/>
    </location>
</feature>
<dbReference type="InterPro" id="IPR005496">
    <property type="entry name" value="Integral_membrane_TerC"/>
</dbReference>
<dbReference type="OrthoDB" id="5295733at2"/>
<keyword evidence="8" id="KW-1185">Reference proteome</keyword>
<dbReference type="EMBL" id="CP043046">
    <property type="protein sequence ID" value="QEI06014.1"/>
    <property type="molecule type" value="Genomic_DNA"/>
</dbReference>
<gene>
    <name evidence="7" type="ORF">FXN63_09330</name>
</gene>
<keyword evidence="4 6" id="KW-1133">Transmembrane helix</keyword>
<dbReference type="KEGG" id="pacr:FXN63_09330"/>
<evidence type="ECO:0000256" key="5">
    <source>
        <dbReference type="ARBA" id="ARBA00023136"/>
    </source>
</evidence>
<comment type="subcellular location">
    <subcellularLocation>
        <location evidence="1">Membrane</location>
        <topology evidence="1">Multi-pass membrane protein</topology>
    </subcellularLocation>
</comment>
<reference evidence="7 8" key="1">
    <citation type="submission" date="2019-08" db="EMBL/GenBank/DDBJ databases">
        <title>Amphibian skin-associated Pigmentiphaga: genome sequence and occurrence across geography and hosts.</title>
        <authorList>
            <person name="Bletz M.C."/>
            <person name="Bunk B."/>
            <person name="Sproeer C."/>
            <person name="Biwer P."/>
            <person name="Reiter S."/>
            <person name="Rabemananjara F.C.E."/>
            <person name="Schulz S."/>
            <person name="Overmann J."/>
            <person name="Vences M."/>
        </authorList>
    </citation>
    <scope>NUCLEOTIDE SEQUENCE [LARGE SCALE GENOMIC DNA]</scope>
    <source>
        <strain evidence="7 8">Mada1488</strain>
    </source>
</reference>
<proteinExistence type="inferred from homology"/>
<keyword evidence="5 6" id="KW-0472">Membrane</keyword>
<evidence type="ECO:0000256" key="3">
    <source>
        <dbReference type="ARBA" id="ARBA00022692"/>
    </source>
</evidence>
<comment type="similarity">
    <text evidence="2">Belongs to the TerC family.</text>
</comment>
<keyword evidence="3 6" id="KW-0812">Transmembrane</keyword>
<feature type="transmembrane region" description="Helical" evidence="6">
    <location>
        <begin position="133"/>
        <end position="159"/>
    </location>
</feature>
<dbReference type="Proteomes" id="UP000325161">
    <property type="component" value="Chromosome"/>
</dbReference>
<dbReference type="GO" id="GO:0016020">
    <property type="term" value="C:membrane"/>
    <property type="evidence" value="ECO:0007669"/>
    <property type="project" value="UniProtKB-SubCell"/>
</dbReference>
<evidence type="ECO:0000313" key="8">
    <source>
        <dbReference type="Proteomes" id="UP000325161"/>
    </source>
</evidence>
<accession>A0A5C0AWI6</accession>
<evidence type="ECO:0000313" key="7">
    <source>
        <dbReference type="EMBL" id="QEI06014.1"/>
    </source>
</evidence>
<feature type="transmembrane region" description="Helical" evidence="6">
    <location>
        <begin position="205"/>
        <end position="225"/>
    </location>
</feature>
<dbReference type="RefSeq" id="WP_148814397.1">
    <property type="nucleotide sequence ID" value="NZ_CP043046.1"/>
</dbReference>
<dbReference type="Pfam" id="PF03741">
    <property type="entry name" value="TerC"/>
    <property type="match status" value="1"/>
</dbReference>
<evidence type="ECO:0000256" key="6">
    <source>
        <dbReference type="SAM" id="Phobius"/>
    </source>
</evidence>
<dbReference type="InterPro" id="IPR022301">
    <property type="entry name" value="Integral_membrane_YjbE"/>
</dbReference>
<dbReference type="NCBIfam" id="TIGR03717">
    <property type="entry name" value="R_switched_YjbE"/>
    <property type="match status" value="1"/>
</dbReference>
<evidence type="ECO:0000256" key="2">
    <source>
        <dbReference type="ARBA" id="ARBA00007511"/>
    </source>
</evidence>
<feature type="transmembrane region" description="Helical" evidence="6">
    <location>
        <begin position="16"/>
        <end position="41"/>
    </location>
</feature>
<dbReference type="AlphaFoldDB" id="A0A5C0AWI6"/>